<evidence type="ECO:0000256" key="1">
    <source>
        <dbReference type="ARBA" id="ARBA00004613"/>
    </source>
</evidence>
<name>A0A9E8KR01_9ALTE</name>
<dbReference type="Proteomes" id="UP001164472">
    <property type="component" value="Chromosome"/>
</dbReference>
<feature type="signal peptide" evidence="3">
    <location>
        <begin position="1"/>
        <end position="30"/>
    </location>
</feature>
<dbReference type="GO" id="GO:0016810">
    <property type="term" value="F:hydrolase activity, acting on carbon-nitrogen (but not peptide) bonds"/>
    <property type="evidence" value="ECO:0007669"/>
    <property type="project" value="InterPro"/>
</dbReference>
<feature type="domain" description="NodB homology" evidence="4">
    <location>
        <begin position="87"/>
        <end position="370"/>
    </location>
</feature>
<keyword evidence="2 3" id="KW-0732">Signal</keyword>
<sequence length="370" mass="41615">MKQLTIFILRTLTYLNISALLLSFSLSAQAAVVLQYHHIDTNTPFSTSTDPALFKQHIEYLVNNGFNVVSLPALIEGLNNQEVNHDKSVAITFDDGFISIYTHAYPTLKAHNLPFTIFVNTDPIQAKRPTHLSWDHLREMKQHGATIANHTHRHSYLINPDGLTSVKNEINSHQNSNDVSESNWKSAFIEEIETTQKLLKTELNQDIKLFAYPYGEFDQQTNTLLAEMGYIGFGQHSGAIRAGMDMQSLPRYPASNQYGKFPLFATKLNTIAFDETTHFTPNYGVIDESSENPPSLYISGSEALLNSINCFGSSVGALPKVKINNTTLMITPEQPFTSRRFRYNCTAKSHETGHFRWVSIPWVNLGVDAK</sequence>
<dbReference type="PANTHER" id="PTHR34216:SF3">
    <property type="entry name" value="POLY-BETA-1,6-N-ACETYL-D-GLUCOSAMINE N-DEACETYLASE"/>
    <property type="match status" value="1"/>
</dbReference>
<accession>A0A9E8KR01</accession>
<dbReference type="EMBL" id="CP101527">
    <property type="protein sequence ID" value="UZW76444.1"/>
    <property type="molecule type" value="Genomic_DNA"/>
</dbReference>
<dbReference type="PANTHER" id="PTHR34216">
    <property type="match status" value="1"/>
</dbReference>
<dbReference type="InterPro" id="IPR051398">
    <property type="entry name" value="Polysacch_Deacetylase"/>
</dbReference>
<dbReference type="KEGG" id="asem:NNL22_07600"/>
<evidence type="ECO:0000313" key="5">
    <source>
        <dbReference type="EMBL" id="UZW76444.1"/>
    </source>
</evidence>
<dbReference type="Gene3D" id="3.20.20.370">
    <property type="entry name" value="Glycoside hydrolase/deacetylase"/>
    <property type="match status" value="1"/>
</dbReference>
<protein>
    <submittedName>
        <fullName evidence="5">Polysaccharide deacetylase family protein</fullName>
    </submittedName>
</protein>
<feature type="chain" id="PRO_5039645078" evidence="3">
    <location>
        <begin position="31"/>
        <end position="370"/>
    </location>
</feature>
<dbReference type="AlphaFoldDB" id="A0A9E8KR01"/>
<dbReference type="InterPro" id="IPR011330">
    <property type="entry name" value="Glyco_hydro/deAcase_b/a-brl"/>
</dbReference>
<evidence type="ECO:0000313" key="6">
    <source>
        <dbReference type="Proteomes" id="UP001164472"/>
    </source>
</evidence>
<proteinExistence type="predicted"/>
<evidence type="ECO:0000256" key="2">
    <source>
        <dbReference type="ARBA" id="ARBA00022729"/>
    </source>
</evidence>
<evidence type="ECO:0000256" key="3">
    <source>
        <dbReference type="SAM" id="SignalP"/>
    </source>
</evidence>
<dbReference type="CDD" id="cd10973">
    <property type="entry name" value="CE4_DAC_u4_5s"/>
    <property type="match status" value="1"/>
</dbReference>
<reference evidence="5" key="1">
    <citation type="submission" date="2022-07" db="EMBL/GenBank/DDBJ databases">
        <title>Alkalimarinus sp. nov., isolated from gut of a Alitta virens.</title>
        <authorList>
            <person name="Yang A.I."/>
            <person name="Shin N.-R."/>
        </authorList>
    </citation>
    <scope>NUCLEOTIDE SEQUENCE</scope>
    <source>
        <strain evidence="5">FA028</strain>
    </source>
</reference>
<evidence type="ECO:0000259" key="4">
    <source>
        <dbReference type="PROSITE" id="PS51677"/>
    </source>
</evidence>
<organism evidence="5 6">
    <name type="scientific">Alkalimarinus sediminis</name>
    <dbReference type="NCBI Taxonomy" id="1632866"/>
    <lineage>
        <taxon>Bacteria</taxon>
        <taxon>Pseudomonadati</taxon>
        <taxon>Pseudomonadota</taxon>
        <taxon>Gammaproteobacteria</taxon>
        <taxon>Alteromonadales</taxon>
        <taxon>Alteromonadaceae</taxon>
        <taxon>Alkalimarinus</taxon>
    </lineage>
</organism>
<dbReference type="PROSITE" id="PS51677">
    <property type="entry name" value="NODB"/>
    <property type="match status" value="1"/>
</dbReference>
<dbReference type="RefSeq" id="WP_251811813.1">
    <property type="nucleotide sequence ID" value="NZ_CP101527.1"/>
</dbReference>
<dbReference type="Pfam" id="PF01522">
    <property type="entry name" value="Polysacc_deac_1"/>
    <property type="match status" value="1"/>
</dbReference>
<dbReference type="GO" id="GO:0005576">
    <property type="term" value="C:extracellular region"/>
    <property type="evidence" value="ECO:0007669"/>
    <property type="project" value="UniProtKB-SubCell"/>
</dbReference>
<dbReference type="GO" id="GO:0005975">
    <property type="term" value="P:carbohydrate metabolic process"/>
    <property type="evidence" value="ECO:0007669"/>
    <property type="project" value="InterPro"/>
</dbReference>
<gene>
    <name evidence="5" type="ORF">NNL22_07600</name>
</gene>
<dbReference type="SUPFAM" id="SSF88713">
    <property type="entry name" value="Glycoside hydrolase/deacetylase"/>
    <property type="match status" value="1"/>
</dbReference>
<dbReference type="InterPro" id="IPR002509">
    <property type="entry name" value="NODB_dom"/>
</dbReference>
<comment type="subcellular location">
    <subcellularLocation>
        <location evidence="1">Secreted</location>
    </subcellularLocation>
</comment>
<keyword evidence="6" id="KW-1185">Reference proteome</keyword>